<gene>
    <name evidence="3" type="ORF">OB919_17040</name>
</gene>
<evidence type="ECO:0000256" key="1">
    <source>
        <dbReference type="SAM" id="MobiDB-lite"/>
    </source>
</evidence>
<accession>A0AAP2ZB54</accession>
<feature type="compositionally biased region" description="Basic and acidic residues" evidence="1">
    <location>
        <begin position="37"/>
        <end position="54"/>
    </location>
</feature>
<dbReference type="RefSeq" id="WP_342809978.1">
    <property type="nucleotide sequence ID" value="NZ_JAOPJZ010000020.1"/>
</dbReference>
<dbReference type="InterPro" id="IPR011330">
    <property type="entry name" value="Glyco_hydro/deAcase_b/a-brl"/>
</dbReference>
<reference evidence="3 4" key="1">
    <citation type="submission" date="2022-09" db="EMBL/GenBank/DDBJ databases">
        <title>Enrichment on poylsaccharides allowed isolation of novel metabolic and taxonomic groups of Haloarchaea.</title>
        <authorList>
            <person name="Sorokin D.Y."/>
            <person name="Elcheninov A.G."/>
            <person name="Khizhniak T.V."/>
            <person name="Kolganova T.V."/>
            <person name="Kublanov I.V."/>
        </authorList>
    </citation>
    <scope>NUCLEOTIDE SEQUENCE [LARGE SCALE GENOMIC DNA]</scope>
    <source>
        <strain evidence="3 4">AArc-curdl1</strain>
    </source>
</reference>
<evidence type="ECO:0000313" key="3">
    <source>
        <dbReference type="EMBL" id="MCU4753668.1"/>
    </source>
</evidence>
<feature type="region of interest" description="Disordered" evidence="1">
    <location>
        <begin position="1"/>
        <end position="54"/>
    </location>
</feature>
<dbReference type="Proteomes" id="UP001321047">
    <property type="component" value="Unassembled WGS sequence"/>
</dbReference>
<dbReference type="InterPro" id="IPR002509">
    <property type="entry name" value="NODB_dom"/>
</dbReference>
<feature type="domain" description="NodB homology" evidence="2">
    <location>
        <begin position="85"/>
        <end position="186"/>
    </location>
</feature>
<evidence type="ECO:0000259" key="2">
    <source>
        <dbReference type="Pfam" id="PF01522"/>
    </source>
</evidence>
<dbReference type="PANTHER" id="PTHR47561">
    <property type="entry name" value="POLYSACCHARIDE DEACETYLASE FAMILY PROTEIN (AFU_ORTHOLOGUE AFUA_6G05030)"/>
    <property type="match status" value="1"/>
</dbReference>
<feature type="region of interest" description="Disordered" evidence="1">
    <location>
        <begin position="339"/>
        <end position="363"/>
    </location>
</feature>
<dbReference type="GO" id="GO:0016810">
    <property type="term" value="F:hydrolase activity, acting on carbon-nitrogen (but not peptide) bonds"/>
    <property type="evidence" value="ECO:0007669"/>
    <property type="project" value="InterPro"/>
</dbReference>
<dbReference type="EMBL" id="JAOPJZ010000020">
    <property type="protein sequence ID" value="MCU4753668.1"/>
    <property type="molecule type" value="Genomic_DNA"/>
</dbReference>
<dbReference type="Gene3D" id="3.20.20.370">
    <property type="entry name" value="Glycoside hydrolase/deacetylase"/>
    <property type="match status" value="1"/>
</dbReference>
<dbReference type="GO" id="GO:0005975">
    <property type="term" value="P:carbohydrate metabolic process"/>
    <property type="evidence" value="ECO:0007669"/>
    <property type="project" value="InterPro"/>
</dbReference>
<dbReference type="SUPFAM" id="SSF88713">
    <property type="entry name" value="Glycoside hydrolase/deacetylase"/>
    <property type="match status" value="1"/>
</dbReference>
<name>A0AAP2ZB54_9EURY</name>
<sequence>MSRSDPQGEFPQPDDVENASVLAATSTSNEELIASEYDGRNSLRKDSSSDTIKPRFNPEDNLACITLDLENDWYFDESGYDHLTFEYIDDYIELIQELDIPVTFFVVGRTLEQFPDVIDTLDAELDCEFHLHSYQHDTSKDYDFRTEVRRGIDAFENHFGHRPIGYRAPQGNIEPHEFEILKNEGFAFDSSIFPSYRPGVYSNLDKPLTPYRPKGTNELLEIPLGATPRTRIPLSHSYLKLIGWPFQSYLRRASLPPLVVYNTHLQDLYRTDSHEKLDQLKGFLFKRNMDRSEELFRWSVSLLRDRGYSFGTMTEAYEAYKESSGIELAYDESDVGSRATMGEAEVDAKNGSEPLHSKESGNI</sequence>
<proteinExistence type="predicted"/>
<comment type="caution">
    <text evidence="3">The sequence shown here is derived from an EMBL/GenBank/DDBJ whole genome shotgun (WGS) entry which is preliminary data.</text>
</comment>
<feature type="compositionally biased region" description="Basic and acidic residues" evidence="1">
    <location>
        <begin position="346"/>
        <end position="363"/>
    </location>
</feature>
<dbReference type="AlphaFoldDB" id="A0AAP2ZB54"/>
<evidence type="ECO:0000313" key="4">
    <source>
        <dbReference type="Proteomes" id="UP001321047"/>
    </source>
</evidence>
<protein>
    <submittedName>
        <fullName evidence="3">Polysaccharide deacetylase family protein</fullName>
    </submittedName>
</protein>
<organism evidence="3 4">
    <name type="scientific">Natronosalvus hydrolyticus</name>
    <dbReference type="NCBI Taxonomy" id="2979988"/>
    <lineage>
        <taxon>Archaea</taxon>
        <taxon>Methanobacteriati</taxon>
        <taxon>Methanobacteriota</taxon>
        <taxon>Stenosarchaea group</taxon>
        <taxon>Halobacteria</taxon>
        <taxon>Halobacteriales</taxon>
        <taxon>Natrialbaceae</taxon>
        <taxon>Natronosalvus</taxon>
    </lineage>
</organism>
<keyword evidence="4" id="KW-1185">Reference proteome</keyword>
<dbReference type="Pfam" id="PF01522">
    <property type="entry name" value="Polysacc_deac_1"/>
    <property type="match status" value="1"/>
</dbReference>
<dbReference type="PANTHER" id="PTHR47561:SF1">
    <property type="entry name" value="POLYSACCHARIDE DEACETYLASE FAMILY PROTEIN (AFU_ORTHOLOGUE AFUA_6G05030)"/>
    <property type="match status" value="1"/>
</dbReference>